<keyword evidence="2" id="KW-1185">Reference proteome</keyword>
<proteinExistence type="predicted"/>
<comment type="caution">
    <text evidence="1">The sequence shown here is derived from an EMBL/GenBank/DDBJ whole genome shotgun (WGS) entry which is preliminary data.</text>
</comment>
<evidence type="ECO:0000313" key="2">
    <source>
        <dbReference type="Proteomes" id="UP001642540"/>
    </source>
</evidence>
<organism evidence="1 2">
    <name type="scientific">Orchesella dallaii</name>
    <dbReference type="NCBI Taxonomy" id="48710"/>
    <lineage>
        <taxon>Eukaryota</taxon>
        <taxon>Metazoa</taxon>
        <taxon>Ecdysozoa</taxon>
        <taxon>Arthropoda</taxon>
        <taxon>Hexapoda</taxon>
        <taxon>Collembola</taxon>
        <taxon>Entomobryomorpha</taxon>
        <taxon>Entomobryoidea</taxon>
        <taxon>Orchesellidae</taxon>
        <taxon>Orchesellinae</taxon>
        <taxon>Orchesella</taxon>
    </lineage>
</organism>
<reference evidence="1 2" key="1">
    <citation type="submission" date="2024-08" db="EMBL/GenBank/DDBJ databases">
        <authorList>
            <person name="Cucini C."/>
            <person name="Frati F."/>
        </authorList>
    </citation>
    <scope>NUCLEOTIDE SEQUENCE [LARGE SCALE GENOMIC DNA]</scope>
</reference>
<accession>A0ABP1RGJ6</accession>
<sequence length="193" mass="21805">METTGDPSTHDLSAELKVVKTDEKQFKLFGQKGRQTEPTSVTTTDYRDLHSFVITRLLYEFTRTLTTSDVPSLETCIDFLEERAKDVALVREITQNKGTCAHKFQTGNGKRNHNRAPCSFCQITIHGPQNYPKYGAIDQEEKKKTVKAAKLCFSSGWKTQRYRGQSNSRKHPKKAAIAHGPAEFSSQLLLPQL</sequence>
<evidence type="ECO:0000313" key="1">
    <source>
        <dbReference type="EMBL" id="CAL8127640.1"/>
    </source>
</evidence>
<dbReference type="Proteomes" id="UP001642540">
    <property type="component" value="Unassembled WGS sequence"/>
</dbReference>
<name>A0ABP1RGJ6_9HEXA</name>
<protein>
    <submittedName>
        <fullName evidence="1">Uncharacterized protein</fullName>
    </submittedName>
</protein>
<gene>
    <name evidence="1" type="ORF">ODALV1_LOCUS21922</name>
</gene>
<dbReference type="EMBL" id="CAXLJM020000072">
    <property type="protein sequence ID" value="CAL8127640.1"/>
    <property type="molecule type" value="Genomic_DNA"/>
</dbReference>